<dbReference type="Proteomes" id="UP000051861">
    <property type="component" value="Unassembled WGS sequence"/>
</dbReference>
<evidence type="ECO:0008006" key="5">
    <source>
        <dbReference type="Google" id="ProtNLM"/>
    </source>
</evidence>
<dbReference type="SUPFAM" id="SSF53756">
    <property type="entry name" value="UDP-Glycosyltransferase/glycogen phosphorylase"/>
    <property type="match status" value="1"/>
</dbReference>
<evidence type="ECO:0000259" key="2">
    <source>
        <dbReference type="Pfam" id="PF13439"/>
    </source>
</evidence>
<dbReference type="PANTHER" id="PTHR45947:SF3">
    <property type="entry name" value="SULFOQUINOVOSYL TRANSFERASE SQD2"/>
    <property type="match status" value="1"/>
</dbReference>
<evidence type="ECO:0000259" key="1">
    <source>
        <dbReference type="Pfam" id="PF00534"/>
    </source>
</evidence>
<dbReference type="Gene3D" id="3.40.50.2000">
    <property type="entry name" value="Glycogen Phosphorylase B"/>
    <property type="match status" value="2"/>
</dbReference>
<feature type="domain" description="Glycosyltransferase subfamily 4-like N-terminal" evidence="2">
    <location>
        <begin position="8"/>
        <end position="146"/>
    </location>
</feature>
<evidence type="ECO:0000313" key="3">
    <source>
        <dbReference type="EMBL" id="KPJ69801.1"/>
    </source>
</evidence>
<dbReference type="InterPro" id="IPR001296">
    <property type="entry name" value="Glyco_trans_1"/>
</dbReference>
<dbReference type="Pfam" id="PF00534">
    <property type="entry name" value="Glycos_transf_1"/>
    <property type="match status" value="1"/>
</dbReference>
<dbReference type="InterPro" id="IPR028098">
    <property type="entry name" value="Glyco_trans_4-like_N"/>
</dbReference>
<protein>
    <recommendedName>
        <fullName evidence="5">Glycosyltransferase subfamily 4-like N-terminal domain-containing protein</fullName>
    </recommendedName>
</protein>
<comment type="caution">
    <text evidence="3">The sequence shown here is derived from an EMBL/GenBank/DDBJ whole genome shotgun (WGS) entry which is preliminary data.</text>
</comment>
<name>A0A0S7Y6D9_UNCSA</name>
<organism evidence="3 4">
    <name type="scientific">candidate division WOR-1 bacterium DG_54_3</name>
    <dbReference type="NCBI Taxonomy" id="1703775"/>
    <lineage>
        <taxon>Bacteria</taxon>
        <taxon>Bacillati</taxon>
        <taxon>Saganbacteria</taxon>
    </lineage>
</organism>
<gene>
    <name evidence="3" type="ORF">AMJ44_02150</name>
</gene>
<reference evidence="3 4" key="1">
    <citation type="journal article" date="2015" name="Microbiome">
        <title>Genomic resolution of linkages in carbon, nitrogen, and sulfur cycling among widespread estuary sediment bacteria.</title>
        <authorList>
            <person name="Baker B.J."/>
            <person name="Lazar C.S."/>
            <person name="Teske A.P."/>
            <person name="Dick G.J."/>
        </authorList>
    </citation>
    <scope>NUCLEOTIDE SEQUENCE [LARGE SCALE GENOMIC DNA]</scope>
    <source>
        <strain evidence="3">DG_54_3</strain>
    </source>
</reference>
<dbReference type="PANTHER" id="PTHR45947">
    <property type="entry name" value="SULFOQUINOVOSYL TRANSFERASE SQD2"/>
    <property type="match status" value="1"/>
</dbReference>
<sequence>MDESKFSHSICCIGQSGPYAERLNGQNVTIFEMKKREGAELLLPMKLARVFKKIQIDIVHTRNWGAIDGIIGAKVARVPYVIHGEHGRDVTDLDGSNIKRKLIRKGLSYFVDRYMTVSEDFREWLIIDVGIDERKVQTICNGVDTAKFNPDNKDLVRAKHGYSREDLIIGTVGRLDPVKDQQLLIRAFTRLAKKHPRLILLIIGDGPFRVDLVRLANQLARVAH</sequence>
<dbReference type="InterPro" id="IPR050194">
    <property type="entry name" value="Glycosyltransferase_grp1"/>
</dbReference>
<proteinExistence type="predicted"/>
<dbReference type="GO" id="GO:0016757">
    <property type="term" value="F:glycosyltransferase activity"/>
    <property type="evidence" value="ECO:0007669"/>
    <property type="project" value="InterPro"/>
</dbReference>
<dbReference type="AlphaFoldDB" id="A0A0S7Y6D9"/>
<feature type="domain" description="Glycosyl transferase family 1" evidence="1">
    <location>
        <begin position="154"/>
        <end position="219"/>
    </location>
</feature>
<accession>A0A0S7Y6D9</accession>
<dbReference type="Pfam" id="PF13439">
    <property type="entry name" value="Glyco_transf_4"/>
    <property type="match status" value="1"/>
</dbReference>
<dbReference type="EMBL" id="LIZX01000013">
    <property type="protein sequence ID" value="KPJ69801.1"/>
    <property type="molecule type" value="Genomic_DNA"/>
</dbReference>
<evidence type="ECO:0000313" key="4">
    <source>
        <dbReference type="Proteomes" id="UP000051861"/>
    </source>
</evidence>